<sequence>MSHVVLRHPAGLASDQQRAAPVRVDFGGQITAVADGQVFSLGTGTPL</sequence>
<proteinExistence type="predicted"/>
<gene>
    <name evidence="1" type="ORF">GIY23_12260</name>
</gene>
<protein>
    <submittedName>
        <fullName evidence="1">Uncharacterized protein</fullName>
    </submittedName>
</protein>
<keyword evidence="2" id="KW-1185">Reference proteome</keyword>
<dbReference type="AlphaFoldDB" id="A0A5Q3QA06"/>
<dbReference type="Proteomes" id="UP000371041">
    <property type="component" value="Chromosome"/>
</dbReference>
<dbReference type="EMBL" id="CP045929">
    <property type="protein sequence ID" value="QGK70196.1"/>
    <property type="molecule type" value="Genomic_DNA"/>
</dbReference>
<dbReference type="KEGG" id="sace:GIY23_12260"/>
<reference evidence="2" key="1">
    <citation type="submission" date="2019-11" db="EMBL/GenBank/DDBJ databases">
        <title>The complete genome sequence of Saccharopolyspora sp. E2A.</title>
        <authorList>
            <person name="Zhang G."/>
        </authorList>
    </citation>
    <scope>NUCLEOTIDE SEQUENCE [LARGE SCALE GENOMIC DNA]</scope>
    <source>
        <strain evidence="2">E2A</strain>
    </source>
</reference>
<evidence type="ECO:0000313" key="2">
    <source>
        <dbReference type="Proteomes" id="UP000371041"/>
    </source>
</evidence>
<name>A0A5Q3QA06_9PSEU</name>
<dbReference type="RefSeq" id="WP_154076780.1">
    <property type="nucleotide sequence ID" value="NZ_CP045929.1"/>
</dbReference>
<evidence type="ECO:0000313" key="1">
    <source>
        <dbReference type="EMBL" id="QGK70196.1"/>
    </source>
</evidence>
<accession>A0A5Q3QA06</accession>
<organism evidence="1 2">
    <name type="scientific">Allosaccharopolyspora coralli</name>
    <dbReference type="NCBI Taxonomy" id="2665642"/>
    <lineage>
        <taxon>Bacteria</taxon>
        <taxon>Bacillati</taxon>
        <taxon>Actinomycetota</taxon>
        <taxon>Actinomycetes</taxon>
        <taxon>Pseudonocardiales</taxon>
        <taxon>Pseudonocardiaceae</taxon>
        <taxon>Allosaccharopolyspora</taxon>
    </lineage>
</organism>